<dbReference type="SUPFAM" id="SSF53756">
    <property type="entry name" value="UDP-Glycosyltransferase/glycogen phosphorylase"/>
    <property type="match status" value="1"/>
</dbReference>
<reference evidence="3" key="2">
    <citation type="submission" date="2020-09" db="EMBL/GenBank/DDBJ databases">
        <authorList>
            <person name="Sun Q."/>
            <person name="Kim S."/>
        </authorList>
    </citation>
    <scope>NUCLEOTIDE SEQUENCE</scope>
    <source>
        <strain evidence="3">KCTC 23224</strain>
    </source>
</reference>
<dbReference type="Gene3D" id="3.40.50.2000">
    <property type="entry name" value="Glycogen Phosphorylase B"/>
    <property type="match status" value="1"/>
</dbReference>
<dbReference type="EMBL" id="BMYF01000005">
    <property type="protein sequence ID" value="GHB31404.1"/>
    <property type="molecule type" value="Genomic_DNA"/>
</dbReference>
<name>A0A8J3CXK9_9BACT</name>
<keyword evidence="1" id="KW-0472">Membrane</keyword>
<evidence type="ECO:0000313" key="4">
    <source>
        <dbReference type="Proteomes" id="UP000642809"/>
    </source>
</evidence>
<comment type="caution">
    <text evidence="3">The sequence shown here is derived from an EMBL/GenBank/DDBJ whole genome shotgun (WGS) entry which is preliminary data.</text>
</comment>
<sequence length="375" mass="43800">MYKKFSRIWQRVYLKVLSNHLVVLFILCYHKLIGKKQVLYTKQHPIYTDFFTCNQAISGYVWVYFDVGITSKWYRNFFLRMVDYFHIDAATFNQFPIESIRGKVIVECEGVARPEYFESTQIASIIFQSKYAGRFQLDRDKAQLIYPAIRDYGKKSKVIQSGKPITLLAVGFGSFIKGFDVAFKIYKALRNQKYDVRLVIAGSFGHNFNHYPEVDRDFYNSINFDEIQAEAALDPNLIIRPVSRDELLNELYPDSDILLHFSRMETFGFTLLEALNFGIPVVTVNFKAIPEIIQHGYNGFLCDPFQWDGVSAIDELKMNTFQWQNKSFEQGMTYVTHLINNKHEYEVMSKNATASIQKFSIEMRANALKKVYERD</sequence>
<keyword evidence="4" id="KW-1185">Reference proteome</keyword>
<dbReference type="InterPro" id="IPR050194">
    <property type="entry name" value="Glycosyltransferase_grp1"/>
</dbReference>
<evidence type="ECO:0000256" key="1">
    <source>
        <dbReference type="SAM" id="Phobius"/>
    </source>
</evidence>
<proteinExistence type="predicted"/>
<dbReference type="AlphaFoldDB" id="A0A8J3CXK9"/>
<feature type="domain" description="Glycosyl transferase family 1" evidence="2">
    <location>
        <begin position="161"/>
        <end position="310"/>
    </location>
</feature>
<dbReference type="Pfam" id="PF00534">
    <property type="entry name" value="Glycos_transf_1"/>
    <property type="match status" value="1"/>
</dbReference>
<feature type="transmembrane region" description="Helical" evidence="1">
    <location>
        <begin position="12"/>
        <end position="32"/>
    </location>
</feature>
<organism evidence="3 4">
    <name type="scientific">Mongoliitalea lutea</name>
    <dbReference type="NCBI Taxonomy" id="849756"/>
    <lineage>
        <taxon>Bacteria</taxon>
        <taxon>Pseudomonadati</taxon>
        <taxon>Bacteroidota</taxon>
        <taxon>Cytophagia</taxon>
        <taxon>Cytophagales</taxon>
        <taxon>Cyclobacteriaceae</taxon>
        <taxon>Mongoliitalea</taxon>
    </lineage>
</organism>
<gene>
    <name evidence="3" type="ORF">GCM10008106_10180</name>
</gene>
<dbReference type="Proteomes" id="UP000642809">
    <property type="component" value="Unassembled WGS sequence"/>
</dbReference>
<evidence type="ECO:0000313" key="3">
    <source>
        <dbReference type="EMBL" id="GHB31404.1"/>
    </source>
</evidence>
<reference evidence="3" key="1">
    <citation type="journal article" date="2014" name="Int. J. Syst. Evol. Microbiol.">
        <title>Complete genome sequence of Corynebacterium casei LMG S-19264T (=DSM 44701T), isolated from a smear-ripened cheese.</title>
        <authorList>
            <consortium name="US DOE Joint Genome Institute (JGI-PGF)"/>
            <person name="Walter F."/>
            <person name="Albersmeier A."/>
            <person name="Kalinowski J."/>
            <person name="Ruckert C."/>
        </authorList>
    </citation>
    <scope>NUCLEOTIDE SEQUENCE</scope>
    <source>
        <strain evidence="3">KCTC 23224</strain>
    </source>
</reference>
<dbReference type="PANTHER" id="PTHR45947">
    <property type="entry name" value="SULFOQUINOVOSYL TRANSFERASE SQD2"/>
    <property type="match status" value="1"/>
</dbReference>
<protein>
    <recommendedName>
        <fullName evidence="2">Glycosyl transferase family 1 domain-containing protein</fullName>
    </recommendedName>
</protein>
<dbReference type="GO" id="GO:0016757">
    <property type="term" value="F:glycosyltransferase activity"/>
    <property type="evidence" value="ECO:0007669"/>
    <property type="project" value="InterPro"/>
</dbReference>
<keyword evidence="1" id="KW-1133">Transmembrane helix</keyword>
<dbReference type="PANTHER" id="PTHR45947:SF3">
    <property type="entry name" value="SULFOQUINOVOSYL TRANSFERASE SQD2"/>
    <property type="match status" value="1"/>
</dbReference>
<evidence type="ECO:0000259" key="2">
    <source>
        <dbReference type="Pfam" id="PF00534"/>
    </source>
</evidence>
<dbReference type="CDD" id="cd03801">
    <property type="entry name" value="GT4_PimA-like"/>
    <property type="match status" value="1"/>
</dbReference>
<keyword evidence="1" id="KW-0812">Transmembrane</keyword>
<accession>A0A8J3CXK9</accession>
<dbReference type="InterPro" id="IPR001296">
    <property type="entry name" value="Glyco_trans_1"/>
</dbReference>